<comment type="caution">
    <text evidence="4">The sequence shown here is derived from an EMBL/GenBank/DDBJ whole genome shotgun (WGS) entry which is preliminary data.</text>
</comment>
<evidence type="ECO:0000256" key="2">
    <source>
        <dbReference type="ARBA" id="ARBA00022842"/>
    </source>
</evidence>
<evidence type="ECO:0008006" key="6">
    <source>
        <dbReference type="Google" id="ProtNLM"/>
    </source>
</evidence>
<dbReference type="InterPro" id="IPR020583">
    <property type="entry name" value="Inositol_monoP_metal-BS"/>
</dbReference>
<dbReference type="PANTHER" id="PTHR20854">
    <property type="entry name" value="INOSITOL MONOPHOSPHATASE"/>
    <property type="match status" value="1"/>
</dbReference>
<feature type="binding site" evidence="3">
    <location>
        <position position="91"/>
    </location>
    <ligand>
        <name>Mg(2+)</name>
        <dbReference type="ChEBI" id="CHEBI:18420"/>
        <label>1</label>
        <note>catalytic</note>
    </ligand>
</feature>
<accession>W4LAL0</accession>
<dbReference type="HOGENOM" id="CLU_044118_4_0_7"/>
<keyword evidence="1 3" id="KW-0479">Metal-binding</keyword>
<dbReference type="PROSITE" id="PS00629">
    <property type="entry name" value="IMP_1"/>
    <property type="match status" value="1"/>
</dbReference>
<feature type="binding site" evidence="3">
    <location>
        <position position="89"/>
    </location>
    <ligand>
        <name>Mg(2+)</name>
        <dbReference type="ChEBI" id="CHEBI:18420"/>
        <label>1</label>
        <note>catalytic</note>
    </ligand>
</feature>
<feature type="binding site" evidence="3">
    <location>
        <position position="73"/>
    </location>
    <ligand>
        <name>Mg(2+)</name>
        <dbReference type="ChEBI" id="CHEBI:18420"/>
        <label>1</label>
        <note>catalytic</note>
    </ligand>
</feature>
<comment type="cofactor">
    <cofactor evidence="3">
        <name>Mg(2+)</name>
        <dbReference type="ChEBI" id="CHEBI:18420"/>
    </cofactor>
</comment>
<dbReference type="Gene3D" id="3.40.190.80">
    <property type="match status" value="1"/>
</dbReference>
<evidence type="ECO:0000256" key="1">
    <source>
        <dbReference type="ARBA" id="ARBA00022723"/>
    </source>
</evidence>
<evidence type="ECO:0000313" key="5">
    <source>
        <dbReference type="Proteomes" id="UP000019141"/>
    </source>
</evidence>
<evidence type="ECO:0000313" key="4">
    <source>
        <dbReference type="EMBL" id="ETW95133.1"/>
    </source>
</evidence>
<organism evidence="4 5">
    <name type="scientific">Entotheonella factor</name>
    <dbReference type="NCBI Taxonomy" id="1429438"/>
    <lineage>
        <taxon>Bacteria</taxon>
        <taxon>Pseudomonadati</taxon>
        <taxon>Nitrospinota/Tectimicrobiota group</taxon>
        <taxon>Candidatus Tectimicrobiota</taxon>
        <taxon>Candidatus Entotheonellia</taxon>
        <taxon>Candidatus Entotheonellales</taxon>
        <taxon>Candidatus Entotheonellaceae</taxon>
        <taxon>Candidatus Entotheonella</taxon>
    </lineage>
</organism>
<dbReference type="Gene3D" id="3.30.540.10">
    <property type="entry name" value="Fructose-1,6-Bisphosphatase, subunit A, domain 1"/>
    <property type="match status" value="1"/>
</dbReference>
<keyword evidence="2 3" id="KW-0460">Magnesium</keyword>
<gene>
    <name evidence="4" type="ORF">ETSY1_31865</name>
</gene>
<dbReference type="Proteomes" id="UP000019141">
    <property type="component" value="Unassembled WGS sequence"/>
</dbReference>
<dbReference type="AlphaFoldDB" id="W4LAL0"/>
<sequence>MNPTQLQRALQLAQEVAMAPSAMLLAAFRSRAFRVETKADGSLVTEMDRRAEAMMRAIIRMSPEFGHLPILGEEAGQEGETAAYQWLLDPIDGTTSYTRGIPTFGTIVALEDTASEQALVGVIHPPHFGETYTAARGLGSWCQGQRLQVSSATDLRTALVSAPDAYQFHRTSLDTAHQRLWQACDHLRGYTDCWAHTQTVRGVIDAVVEPMLNTWDIRATQVLIEEAGGKQILRPSAYPGALDAIFGCPTLVDQLADLVYGSEAR</sequence>
<proteinExistence type="predicted"/>
<dbReference type="GO" id="GO:0046872">
    <property type="term" value="F:metal ion binding"/>
    <property type="evidence" value="ECO:0007669"/>
    <property type="project" value="UniProtKB-KW"/>
</dbReference>
<feature type="binding site" evidence="3">
    <location>
        <position position="92"/>
    </location>
    <ligand>
        <name>Mg(2+)</name>
        <dbReference type="ChEBI" id="CHEBI:18420"/>
        <label>1</label>
        <note>catalytic</note>
    </ligand>
</feature>
<reference evidence="4 5" key="1">
    <citation type="journal article" date="2014" name="Nature">
        <title>An environmental bacterial taxon with a large and distinct metabolic repertoire.</title>
        <authorList>
            <person name="Wilson M.C."/>
            <person name="Mori T."/>
            <person name="Ruckert C."/>
            <person name="Uria A.R."/>
            <person name="Helf M.J."/>
            <person name="Takada K."/>
            <person name="Gernert C."/>
            <person name="Steffens U.A."/>
            <person name="Heycke N."/>
            <person name="Schmitt S."/>
            <person name="Rinke C."/>
            <person name="Helfrich E.J."/>
            <person name="Brachmann A.O."/>
            <person name="Gurgui C."/>
            <person name="Wakimoto T."/>
            <person name="Kracht M."/>
            <person name="Crusemann M."/>
            <person name="Hentschel U."/>
            <person name="Abe I."/>
            <person name="Matsunaga S."/>
            <person name="Kalinowski J."/>
            <person name="Takeyama H."/>
            <person name="Piel J."/>
        </authorList>
    </citation>
    <scope>NUCLEOTIDE SEQUENCE [LARGE SCALE GENOMIC DNA]</scope>
    <source>
        <strain evidence="5">TSY1</strain>
    </source>
</reference>
<name>W4LAL0_ENTF1</name>
<protein>
    <recommendedName>
        <fullName evidence="6">Histidinol-phosphatase</fullName>
    </recommendedName>
</protein>
<keyword evidence="5" id="KW-1185">Reference proteome</keyword>
<dbReference type="GO" id="GO:0007165">
    <property type="term" value="P:signal transduction"/>
    <property type="evidence" value="ECO:0007669"/>
    <property type="project" value="TreeGrafter"/>
</dbReference>
<dbReference type="InterPro" id="IPR000760">
    <property type="entry name" value="Inositol_monophosphatase-like"/>
</dbReference>
<feature type="binding site" evidence="3">
    <location>
        <position position="216"/>
    </location>
    <ligand>
        <name>Mg(2+)</name>
        <dbReference type="ChEBI" id="CHEBI:18420"/>
        <label>1</label>
        <note>catalytic</note>
    </ligand>
</feature>
<dbReference type="GO" id="GO:0006020">
    <property type="term" value="P:inositol metabolic process"/>
    <property type="evidence" value="ECO:0007669"/>
    <property type="project" value="TreeGrafter"/>
</dbReference>
<dbReference type="PANTHER" id="PTHR20854:SF17">
    <property type="entry name" value="PHOSPHATASE IMPL1, CHLOROPLASTIC"/>
    <property type="match status" value="1"/>
</dbReference>
<dbReference type="SUPFAM" id="SSF56655">
    <property type="entry name" value="Carbohydrate phosphatase"/>
    <property type="match status" value="1"/>
</dbReference>
<dbReference type="EMBL" id="AZHW01000953">
    <property type="protein sequence ID" value="ETW95133.1"/>
    <property type="molecule type" value="Genomic_DNA"/>
</dbReference>
<dbReference type="Pfam" id="PF00459">
    <property type="entry name" value="Inositol_P"/>
    <property type="match status" value="1"/>
</dbReference>
<dbReference type="PRINTS" id="PR00377">
    <property type="entry name" value="IMPHPHTASES"/>
</dbReference>
<evidence type="ECO:0000256" key="3">
    <source>
        <dbReference type="PIRSR" id="PIRSR600760-2"/>
    </source>
</evidence>
<dbReference type="GO" id="GO:0008934">
    <property type="term" value="F:inositol monophosphate 1-phosphatase activity"/>
    <property type="evidence" value="ECO:0007669"/>
    <property type="project" value="TreeGrafter"/>
</dbReference>